<keyword evidence="6" id="KW-1278">Translocase</keyword>
<dbReference type="FunFam" id="2.70.150.10:FF:000002">
    <property type="entry name" value="Copper-transporting ATPase 1, putative"/>
    <property type="match status" value="1"/>
</dbReference>
<dbReference type="PRINTS" id="PR00941">
    <property type="entry name" value="CDATPASE"/>
</dbReference>
<dbReference type="SUPFAM" id="SSF56784">
    <property type="entry name" value="HAD-like"/>
    <property type="match status" value="1"/>
</dbReference>
<comment type="subcellular location">
    <subcellularLocation>
        <location evidence="1">Cell membrane</location>
        <topology evidence="1">Multi-pass membrane protein</topology>
    </subcellularLocation>
</comment>
<keyword evidence="4 11" id="KW-0812">Transmembrane</keyword>
<sequence>MTKKQKTMVVRLAVSAVFLIAGALMEGKTAYAWIPFVISYLSAGYDIPLKAVRNISHGQVFDENFLMTVATFGAIGCGALEEAVAVMLFYQVGELFSDYAVNKSRKSITELMDINPEYANLVRDGKEEKVDPYEVEIGDTIVVKPGEKVPLDGVIIKGSSSLDTKALTGESMPVEVKDHDPIISGSINLNGVLEVRVTKLFDDSTVAKILELVENASSRKAKAENFITKFARVYTPVVVCLALVLAIIPPLLTAGNWGIWIYRACSFLVVSCPCALVISVPLSFFGGLGAASKQGILMKGSNYLEAVASLDTVVFDKTGTLTTGKFQVTRVKPVEGTKDELLELAAYGEFHSNHPIALSVKDAYGKSVEESRIVTAEEIAGHGIHAVLDLENGRKDLYIGNERLMKAQGITITDVPEIMGTSLYIAEGGVFLGSIIISDTVREDVPEALHGLRRAGVRRLIMLTGDKPEVGRAVADKLSLDEAYGGLLPGDKVGKVEELLTTKPEGSTLGFVGDGINDAPVLARADIGIAMGGIGSDAAVEAADVVIMTDEPSKLVDAIVIARKTMRIVKQNIIFAIGVKVLVLILTALGFATMWAAVFADVGVSVLAILNAIRALNYKKARDKAFQGSAGTEV</sequence>
<accession>A0A174JL30</accession>
<dbReference type="Gene3D" id="2.70.150.10">
    <property type="entry name" value="Calcium-transporting ATPase, cytoplasmic transduction domain A"/>
    <property type="match status" value="1"/>
</dbReference>
<dbReference type="GO" id="GO:0008551">
    <property type="term" value="F:P-type cadmium transporter activity"/>
    <property type="evidence" value="ECO:0007669"/>
    <property type="project" value="UniProtKB-EC"/>
</dbReference>
<evidence type="ECO:0000256" key="1">
    <source>
        <dbReference type="ARBA" id="ARBA00004651"/>
    </source>
</evidence>
<dbReference type="RefSeq" id="WP_055658706.1">
    <property type="nucleotide sequence ID" value="NZ_CABIXC010000015.1"/>
</dbReference>
<organism evidence="13 14">
    <name type="scientific">Hungatella hathewayi</name>
    <dbReference type="NCBI Taxonomy" id="154046"/>
    <lineage>
        <taxon>Bacteria</taxon>
        <taxon>Bacillati</taxon>
        <taxon>Bacillota</taxon>
        <taxon>Clostridia</taxon>
        <taxon>Lachnospirales</taxon>
        <taxon>Lachnospiraceae</taxon>
        <taxon>Hungatella</taxon>
    </lineage>
</organism>
<dbReference type="InterPro" id="IPR036412">
    <property type="entry name" value="HAD-like_sf"/>
</dbReference>
<dbReference type="Gene3D" id="3.40.1110.10">
    <property type="entry name" value="Calcium-transporting ATPase, cytoplasmic domain N"/>
    <property type="match status" value="1"/>
</dbReference>
<dbReference type="Proteomes" id="UP000095651">
    <property type="component" value="Unassembled WGS sequence"/>
</dbReference>
<evidence type="ECO:0000256" key="6">
    <source>
        <dbReference type="ARBA" id="ARBA00022967"/>
    </source>
</evidence>
<feature type="transmembrane region" description="Helical" evidence="11">
    <location>
        <begin position="65"/>
        <end position="90"/>
    </location>
</feature>
<dbReference type="SFLD" id="SFLDF00027">
    <property type="entry name" value="p-type_atpase"/>
    <property type="match status" value="1"/>
</dbReference>
<feature type="domain" description="P-type ATPase A" evidence="12">
    <location>
        <begin position="115"/>
        <end position="214"/>
    </location>
</feature>
<dbReference type="InterPro" id="IPR008250">
    <property type="entry name" value="ATPase_P-typ_transduc_dom_A_sf"/>
</dbReference>
<dbReference type="GO" id="GO:0046872">
    <property type="term" value="F:metal ion binding"/>
    <property type="evidence" value="ECO:0007669"/>
    <property type="project" value="UniProtKB-KW"/>
</dbReference>
<name>A0A174JL30_9FIRM</name>
<dbReference type="GO" id="GO:0005886">
    <property type="term" value="C:plasma membrane"/>
    <property type="evidence" value="ECO:0007669"/>
    <property type="project" value="UniProtKB-SubCell"/>
</dbReference>
<evidence type="ECO:0000313" key="13">
    <source>
        <dbReference type="EMBL" id="CUO98547.1"/>
    </source>
</evidence>
<feature type="transmembrane region" description="Helical" evidence="11">
    <location>
        <begin position="598"/>
        <end position="616"/>
    </location>
</feature>
<dbReference type="SFLD" id="SFLDG00002">
    <property type="entry name" value="C1.7:_P-type_atpase_like"/>
    <property type="match status" value="1"/>
</dbReference>
<dbReference type="SUPFAM" id="SSF81665">
    <property type="entry name" value="Calcium ATPase, transmembrane domain M"/>
    <property type="match status" value="1"/>
</dbReference>
<proteinExistence type="inferred from homology"/>
<evidence type="ECO:0000256" key="10">
    <source>
        <dbReference type="ARBA" id="ARBA00049338"/>
    </source>
</evidence>
<keyword evidence="11" id="KW-0067">ATP-binding</keyword>
<evidence type="ECO:0000256" key="7">
    <source>
        <dbReference type="ARBA" id="ARBA00022989"/>
    </source>
</evidence>
<evidence type="ECO:0000259" key="12">
    <source>
        <dbReference type="Pfam" id="PF00122"/>
    </source>
</evidence>
<dbReference type="InterPro" id="IPR051014">
    <property type="entry name" value="Cation_Transport_ATPase_IB"/>
</dbReference>
<evidence type="ECO:0000256" key="5">
    <source>
        <dbReference type="ARBA" id="ARBA00022723"/>
    </source>
</evidence>
<dbReference type="AlphaFoldDB" id="A0A174JL30"/>
<dbReference type="EMBL" id="CYZE01000015">
    <property type="protein sequence ID" value="CUO98547.1"/>
    <property type="molecule type" value="Genomic_DNA"/>
</dbReference>
<dbReference type="InterPro" id="IPR023298">
    <property type="entry name" value="ATPase_P-typ_TM_dom_sf"/>
</dbReference>
<dbReference type="PANTHER" id="PTHR48085:SF5">
    <property type="entry name" value="CADMIUM_ZINC-TRANSPORTING ATPASE HMA4-RELATED"/>
    <property type="match status" value="1"/>
</dbReference>
<keyword evidence="13" id="KW-0378">Hydrolase</keyword>
<dbReference type="GO" id="GO:0016887">
    <property type="term" value="F:ATP hydrolysis activity"/>
    <property type="evidence" value="ECO:0007669"/>
    <property type="project" value="InterPro"/>
</dbReference>
<keyword evidence="8 11" id="KW-0472">Membrane</keyword>
<keyword evidence="11" id="KW-1003">Cell membrane</keyword>
<dbReference type="SFLD" id="SFLDS00003">
    <property type="entry name" value="Haloacid_Dehalogenase"/>
    <property type="match status" value="1"/>
</dbReference>
<dbReference type="NCBIfam" id="TIGR01525">
    <property type="entry name" value="ATPase-IB_hvy"/>
    <property type="match status" value="1"/>
</dbReference>
<dbReference type="InterPro" id="IPR023299">
    <property type="entry name" value="ATPase_P-typ_cyto_dom_N"/>
</dbReference>
<feature type="transmembrane region" description="Helical" evidence="11">
    <location>
        <begin position="260"/>
        <end position="291"/>
    </location>
</feature>
<feature type="transmembrane region" description="Helical" evidence="11">
    <location>
        <begin position="573"/>
        <end position="592"/>
    </location>
</feature>
<dbReference type="NCBIfam" id="TIGR01512">
    <property type="entry name" value="ATPase-IB2_Cd"/>
    <property type="match status" value="1"/>
</dbReference>
<evidence type="ECO:0000256" key="9">
    <source>
        <dbReference type="ARBA" id="ARBA00039103"/>
    </source>
</evidence>
<dbReference type="InterPro" id="IPR018303">
    <property type="entry name" value="ATPase_P-typ_P_site"/>
</dbReference>
<keyword evidence="11" id="KW-0547">Nucleotide-binding</keyword>
<dbReference type="InterPro" id="IPR023214">
    <property type="entry name" value="HAD_sf"/>
</dbReference>
<keyword evidence="5 11" id="KW-0479">Metal-binding</keyword>
<dbReference type="InterPro" id="IPR044492">
    <property type="entry name" value="P_typ_ATPase_HD_dom"/>
</dbReference>
<dbReference type="CDD" id="cd07548">
    <property type="entry name" value="P-type_ATPase-Cd_Zn_Co_like"/>
    <property type="match status" value="1"/>
</dbReference>
<keyword evidence="7 11" id="KW-1133">Transmembrane helix</keyword>
<dbReference type="PRINTS" id="PR00119">
    <property type="entry name" value="CATATPASE"/>
</dbReference>
<keyword evidence="3" id="KW-0104">Cadmium</keyword>
<dbReference type="SUPFAM" id="SSF81653">
    <property type="entry name" value="Calcium ATPase, transduction domain A"/>
    <property type="match status" value="1"/>
</dbReference>
<evidence type="ECO:0000256" key="2">
    <source>
        <dbReference type="ARBA" id="ARBA00006024"/>
    </source>
</evidence>
<dbReference type="PANTHER" id="PTHR48085">
    <property type="entry name" value="CADMIUM/ZINC-TRANSPORTING ATPASE HMA2-RELATED"/>
    <property type="match status" value="1"/>
</dbReference>
<dbReference type="Pfam" id="PF00122">
    <property type="entry name" value="E1-E2_ATPase"/>
    <property type="match status" value="1"/>
</dbReference>
<reference evidence="13 14" key="1">
    <citation type="submission" date="2015-09" db="EMBL/GenBank/DDBJ databases">
        <authorList>
            <consortium name="Pathogen Informatics"/>
        </authorList>
    </citation>
    <scope>NUCLEOTIDE SEQUENCE [LARGE SCALE GENOMIC DNA]</scope>
    <source>
        <strain evidence="13 14">2789STDY5608850</strain>
    </source>
</reference>
<dbReference type="InterPro" id="IPR027256">
    <property type="entry name" value="P-typ_ATPase_IB"/>
</dbReference>
<comment type="catalytic activity">
    <reaction evidence="10">
        <text>Cd(2+)(in) + ATP + H2O = Cd(2+)(out) + ADP + phosphate + H(+)</text>
        <dbReference type="Rhea" id="RHEA:12132"/>
        <dbReference type="ChEBI" id="CHEBI:15377"/>
        <dbReference type="ChEBI" id="CHEBI:15378"/>
        <dbReference type="ChEBI" id="CHEBI:30616"/>
        <dbReference type="ChEBI" id="CHEBI:43474"/>
        <dbReference type="ChEBI" id="CHEBI:48775"/>
        <dbReference type="ChEBI" id="CHEBI:456216"/>
        <dbReference type="EC" id="7.2.2.21"/>
    </reaction>
</comment>
<dbReference type="EC" id="7.2.2.21" evidence="9"/>
<evidence type="ECO:0000256" key="4">
    <source>
        <dbReference type="ARBA" id="ARBA00022692"/>
    </source>
</evidence>
<dbReference type="NCBIfam" id="TIGR01494">
    <property type="entry name" value="ATPase_P-type"/>
    <property type="match status" value="2"/>
</dbReference>
<dbReference type="InterPro" id="IPR059000">
    <property type="entry name" value="ATPase_P-type_domA"/>
</dbReference>
<evidence type="ECO:0000256" key="8">
    <source>
        <dbReference type="ARBA" id="ARBA00023136"/>
    </source>
</evidence>
<dbReference type="Gene3D" id="3.40.50.1000">
    <property type="entry name" value="HAD superfamily/HAD-like"/>
    <property type="match status" value="1"/>
</dbReference>
<gene>
    <name evidence="13" type="primary">cadA_3</name>
    <name evidence="13" type="ORF">ERS852407_04621</name>
</gene>
<feature type="transmembrane region" description="Helical" evidence="11">
    <location>
        <begin position="230"/>
        <end position="248"/>
    </location>
</feature>
<evidence type="ECO:0000256" key="11">
    <source>
        <dbReference type="RuleBase" id="RU362081"/>
    </source>
</evidence>
<dbReference type="PROSITE" id="PS00154">
    <property type="entry name" value="ATPASE_E1_E2"/>
    <property type="match status" value="1"/>
</dbReference>
<dbReference type="Pfam" id="PF00702">
    <property type="entry name" value="Hydrolase"/>
    <property type="match status" value="1"/>
</dbReference>
<evidence type="ECO:0000313" key="14">
    <source>
        <dbReference type="Proteomes" id="UP000095651"/>
    </source>
</evidence>
<dbReference type="InterPro" id="IPR001757">
    <property type="entry name" value="P_typ_ATPase"/>
</dbReference>
<dbReference type="GO" id="GO:0005524">
    <property type="term" value="F:ATP binding"/>
    <property type="evidence" value="ECO:0007669"/>
    <property type="project" value="UniProtKB-UniRule"/>
</dbReference>
<protein>
    <recommendedName>
        <fullName evidence="9">Cd(2+)-exporting ATPase</fullName>
        <ecNumber evidence="9">7.2.2.21</ecNumber>
    </recommendedName>
</protein>
<comment type="similarity">
    <text evidence="2 11">Belongs to the cation transport ATPase (P-type) (TC 3.A.3) family. Type IB subfamily.</text>
</comment>
<evidence type="ECO:0000256" key="3">
    <source>
        <dbReference type="ARBA" id="ARBA00022539"/>
    </source>
</evidence>